<dbReference type="Proteomes" id="UP000288758">
    <property type="component" value="Chromosome"/>
</dbReference>
<dbReference type="EMBL" id="CP034669">
    <property type="protein sequence ID" value="QAT85507.1"/>
    <property type="molecule type" value="Genomic_DNA"/>
</dbReference>
<evidence type="ECO:0000313" key="2">
    <source>
        <dbReference type="EMBL" id="QAT85507.1"/>
    </source>
</evidence>
<dbReference type="Gene3D" id="1.25.40.70">
    <property type="entry name" value="Phosphatidylinositol 3-kinase, accessory domain (PIK)"/>
    <property type="match status" value="1"/>
</dbReference>
<protein>
    <submittedName>
        <fullName evidence="2">Putative lipoprotein</fullName>
    </submittedName>
</protein>
<keyword evidence="1" id="KW-0732">Signal</keyword>
<feature type="signal peptide" evidence="1">
    <location>
        <begin position="1"/>
        <end position="19"/>
    </location>
</feature>
<organism evidence="2 3">
    <name type="scientific">Corallococcus coralloides</name>
    <name type="common">Myxococcus coralloides</name>
    <dbReference type="NCBI Taxonomy" id="184914"/>
    <lineage>
        <taxon>Bacteria</taxon>
        <taxon>Pseudomonadati</taxon>
        <taxon>Myxococcota</taxon>
        <taxon>Myxococcia</taxon>
        <taxon>Myxococcales</taxon>
        <taxon>Cystobacterineae</taxon>
        <taxon>Myxococcaceae</taxon>
        <taxon>Corallococcus</taxon>
    </lineage>
</organism>
<name>A0A410RUH0_CORCK</name>
<dbReference type="InterPro" id="IPR042236">
    <property type="entry name" value="PI3K_accessory_sf"/>
</dbReference>
<gene>
    <name evidence="2" type="ORF">EJ065_3947</name>
</gene>
<sequence length="293" mass="32041">MTFRVQLAVLILALLGACASPRGKVRLDTGDGAPIEHSPPSSVRAVTVGEGAFEEALTELVLVTPLRLRASRSGDWVRASYPYPTGDADRAFGGFCEPGLRRGDCVSLLEDVMGLSDWDKFGVALALSLDPLKESISRAVEETLAPQLFSEPPVFPDPMGLWHEDAHAHWSRALSARKFQKASVEELVQWYAEGSVAYEQALDAADSRSANRAQDKITGAYRELRSRGETSQLLTLLQSENETVRTNVAVHALEFAPERGEPVLLWIAKRPGINGLAAEYALKAWREGTLEFP</sequence>
<dbReference type="PROSITE" id="PS51257">
    <property type="entry name" value="PROKAR_LIPOPROTEIN"/>
    <property type="match status" value="1"/>
</dbReference>
<reference evidence="2 3" key="1">
    <citation type="submission" date="2018-12" db="EMBL/GenBank/DDBJ databases">
        <title>Complete Genome Sequence of the Corallopyronin A producing Myxobacterium Corallococcus coralloides B035.</title>
        <authorList>
            <person name="Bouhired S.M."/>
            <person name="Rupp O."/>
            <person name="Blom J."/>
            <person name="Schaeberle T.F."/>
            <person name="Kehraus S."/>
            <person name="Schiefer A."/>
            <person name="Pfarr K."/>
            <person name="Goesmann A."/>
            <person name="Hoerauf A."/>
            <person name="Koenig G.M."/>
        </authorList>
    </citation>
    <scope>NUCLEOTIDE SEQUENCE [LARGE SCALE GENOMIC DNA]</scope>
    <source>
        <strain evidence="2 3">B035</strain>
    </source>
</reference>
<dbReference type="InterPro" id="IPR016024">
    <property type="entry name" value="ARM-type_fold"/>
</dbReference>
<dbReference type="AlphaFoldDB" id="A0A410RUH0"/>
<evidence type="ECO:0000256" key="1">
    <source>
        <dbReference type="SAM" id="SignalP"/>
    </source>
</evidence>
<proteinExistence type="predicted"/>
<evidence type="ECO:0000313" key="3">
    <source>
        <dbReference type="Proteomes" id="UP000288758"/>
    </source>
</evidence>
<dbReference type="SUPFAM" id="SSF48371">
    <property type="entry name" value="ARM repeat"/>
    <property type="match status" value="1"/>
</dbReference>
<accession>A0A410RUH0</accession>
<keyword evidence="2" id="KW-0449">Lipoprotein</keyword>
<feature type="chain" id="PRO_5019306806" evidence="1">
    <location>
        <begin position="20"/>
        <end position="293"/>
    </location>
</feature>